<evidence type="ECO:0000313" key="11">
    <source>
        <dbReference type="Proteomes" id="UP000800093"/>
    </source>
</evidence>
<dbReference type="Pfam" id="PF21094">
    <property type="entry name" value="Nup188_SH3-like"/>
    <property type="match status" value="1"/>
</dbReference>
<proteinExistence type="predicted"/>
<reference evidence="11" key="1">
    <citation type="journal article" date="2020" name="Stud. Mycol.">
        <title>101 Dothideomycetes genomes: A test case for predicting lifestyles and emergence of pathogens.</title>
        <authorList>
            <person name="Haridas S."/>
            <person name="Albert R."/>
            <person name="Binder M."/>
            <person name="Bloem J."/>
            <person name="LaButti K."/>
            <person name="Salamov A."/>
            <person name="Andreopoulos B."/>
            <person name="Baker S."/>
            <person name="Barry K."/>
            <person name="Bills G."/>
            <person name="Bluhm B."/>
            <person name="Cannon C."/>
            <person name="Castanera R."/>
            <person name="Culley D."/>
            <person name="Daum C."/>
            <person name="Ezra D."/>
            <person name="Gonzalez J."/>
            <person name="Henrissat B."/>
            <person name="Kuo A."/>
            <person name="Liang C."/>
            <person name="Lipzen A."/>
            <person name="Lutzoni F."/>
            <person name="Magnuson J."/>
            <person name="Mondo S."/>
            <person name="Nolan M."/>
            <person name="Ohm R."/>
            <person name="Pangilinan J."/>
            <person name="Park H.-J."/>
            <person name="Ramirez L."/>
            <person name="Alfaro M."/>
            <person name="Sun H."/>
            <person name="Tritt A."/>
            <person name="Yoshinaga Y."/>
            <person name="Zwiers L.-H."/>
            <person name="Turgeon B."/>
            <person name="Goodwin S."/>
            <person name="Spatafora J."/>
            <person name="Crous P."/>
            <person name="Grigoriev I."/>
        </authorList>
    </citation>
    <scope>NUCLEOTIDE SEQUENCE [LARGE SCALE GENOMIC DNA]</scope>
    <source>
        <strain evidence="11">CBS 304.66</strain>
    </source>
</reference>
<keyword evidence="4" id="KW-0653">Protein transport</keyword>
<evidence type="ECO:0000256" key="2">
    <source>
        <dbReference type="ARBA" id="ARBA00022448"/>
    </source>
</evidence>
<dbReference type="GO" id="GO:0044611">
    <property type="term" value="C:nuclear pore inner ring"/>
    <property type="evidence" value="ECO:0007669"/>
    <property type="project" value="TreeGrafter"/>
</dbReference>
<dbReference type="PANTHER" id="PTHR31431:SF1">
    <property type="entry name" value="NUCLEOPORIN NUP188"/>
    <property type="match status" value="1"/>
</dbReference>
<dbReference type="InterPro" id="IPR048883">
    <property type="entry name" value="Nup188_N-subdom_III"/>
</dbReference>
<keyword evidence="11" id="KW-1185">Reference proteome</keyword>
<dbReference type="GO" id="GO:0006606">
    <property type="term" value="P:protein import into nucleus"/>
    <property type="evidence" value="ECO:0007669"/>
    <property type="project" value="TreeGrafter"/>
</dbReference>
<dbReference type="OrthoDB" id="102511at2759"/>
<evidence type="ECO:0000259" key="9">
    <source>
        <dbReference type="Pfam" id="PF21093"/>
    </source>
</evidence>
<evidence type="ECO:0000256" key="4">
    <source>
        <dbReference type="ARBA" id="ARBA00022927"/>
    </source>
</evidence>
<feature type="domain" description="Nuclear pore protein Nup188 C-terminal" evidence="8">
    <location>
        <begin position="1472"/>
        <end position="1847"/>
    </location>
</feature>
<name>A0A9P4K723_9PLEO</name>
<dbReference type="InterPro" id="IPR041634">
    <property type="entry name" value="Nup188_C"/>
</dbReference>
<dbReference type="GO" id="GO:0051028">
    <property type="term" value="P:mRNA transport"/>
    <property type="evidence" value="ECO:0007669"/>
    <property type="project" value="UniProtKB-KW"/>
</dbReference>
<comment type="subcellular location">
    <subcellularLocation>
        <location evidence="1">Nucleus</location>
        <location evidence="1">Nuclear pore complex</location>
    </subcellularLocation>
</comment>
<keyword evidence="2" id="KW-0813">Transport</keyword>
<evidence type="ECO:0000256" key="5">
    <source>
        <dbReference type="ARBA" id="ARBA00023010"/>
    </source>
</evidence>
<dbReference type="PANTHER" id="PTHR31431">
    <property type="entry name" value="NUCLEOPORIN NUP188 HOMOLOG"/>
    <property type="match status" value="1"/>
</dbReference>
<comment type="caution">
    <text evidence="10">The sequence shown here is derived from an EMBL/GenBank/DDBJ whole genome shotgun (WGS) entry which is preliminary data.</text>
</comment>
<organism evidence="10 11">
    <name type="scientific">Lojkania enalia</name>
    <dbReference type="NCBI Taxonomy" id="147567"/>
    <lineage>
        <taxon>Eukaryota</taxon>
        <taxon>Fungi</taxon>
        <taxon>Dikarya</taxon>
        <taxon>Ascomycota</taxon>
        <taxon>Pezizomycotina</taxon>
        <taxon>Dothideomycetes</taxon>
        <taxon>Pleosporomycetidae</taxon>
        <taxon>Pleosporales</taxon>
        <taxon>Pleosporales incertae sedis</taxon>
        <taxon>Lojkania</taxon>
    </lineage>
</organism>
<evidence type="ECO:0000256" key="7">
    <source>
        <dbReference type="ARBA" id="ARBA00023242"/>
    </source>
</evidence>
<evidence type="ECO:0000259" key="8">
    <source>
        <dbReference type="Pfam" id="PF18378"/>
    </source>
</evidence>
<keyword evidence="7" id="KW-0539">Nucleus</keyword>
<evidence type="ECO:0000313" key="10">
    <source>
        <dbReference type="EMBL" id="KAF2262865.1"/>
    </source>
</evidence>
<dbReference type="EMBL" id="ML986635">
    <property type="protein sequence ID" value="KAF2262865.1"/>
    <property type="molecule type" value="Genomic_DNA"/>
</dbReference>
<feature type="domain" description="Nucleoporin Nup188 N-terminal subdomain III" evidence="9">
    <location>
        <begin position="757"/>
        <end position="1161"/>
    </location>
</feature>
<evidence type="ECO:0000256" key="1">
    <source>
        <dbReference type="ARBA" id="ARBA00004567"/>
    </source>
</evidence>
<dbReference type="GO" id="GO:0006405">
    <property type="term" value="P:RNA export from nucleus"/>
    <property type="evidence" value="ECO:0007669"/>
    <property type="project" value="TreeGrafter"/>
</dbReference>
<gene>
    <name evidence="10" type="ORF">CC78DRAFT_519532</name>
</gene>
<dbReference type="Pfam" id="PF21093">
    <property type="entry name" value="Nup188_N-subdom_III"/>
    <property type="match status" value="1"/>
</dbReference>
<keyword evidence="6" id="KW-0906">Nuclear pore complex</keyword>
<dbReference type="GO" id="GO:0017056">
    <property type="term" value="F:structural constituent of nuclear pore"/>
    <property type="evidence" value="ECO:0007669"/>
    <property type="project" value="InterPro"/>
</dbReference>
<accession>A0A9P4K723</accession>
<keyword evidence="5" id="KW-0811">Translocation</keyword>
<evidence type="ECO:0000256" key="3">
    <source>
        <dbReference type="ARBA" id="ARBA00022816"/>
    </source>
</evidence>
<sequence>MAPIPPQAQSEIDLSKCFAGDVQLISWDLTYNALCDPETAAKSAPLRAFLTAEASLEILSKPWKPFAEPSAQEKTKFETATAPINLPGAQNSRHLIEEVKADSLWLSQQARISEYSALRLAIIEWQSRPTIQLLSGLTEEEALSVQEAAGISNLGASTFAPGSSILTLPSDLVLQSDTNFDSADQRKLRLFDLYLSTRIAILRVSQLLIAWGSARELRQCYGPEYRIGDDWLEQLGQAIAAKQQRKDPSSPTVTFLDQCVRTLNTTLDALDDGFAWTMPDSILEVALEKWATAQLTEVVQVLHIALIHADLLTKKFIQSSTLEEWFNSMSKRNFFADPPILLSSLFSLAILKVDIVLQDLETGEYDSWDTSAYVLNPHLIEMITIIFGYTKQLGPSPATPPAFAWSILTWRLFQEAKTLEESRDRPIESNSRISATTASSLEDAVMALTRLESGELFDKRQPYQDIGESCLNFEVFGIITTLTNVAISTFGTTIDQISRDSSRILFLQLIRAALSTGIIRYSTEVILSAYAIIAGDRSFRMWTSNVISRHPDPVVSIFLNDDTILRPELLEQSHYRYPYEIGPLLQFCSALTRGEKSSHDGMPAVGSILANTMTLMQRLPENFSGYASIREEENANFVALSEPLPQFASVKASLFGGPRRRLLTASASYDDSDIVMVIPPGTEGNIVDDSSQPFVSVWRYPHSALEYFVQLLTTYTVGSSQVEYATQQPISISSAADIIGLFADLLHSSLRASTDNDSNPICSTELLAALDIRIDRNQDTVDIILSIFEEELLRLCQQPGNEESLDLLVNCIQFLRALVVIAPNRVWPWLIRSRLLEREGSGGSMATILIGTEMVLGRYDFLIGCIQLFRTLIKDAVGRTVARKSASKALTRFNAATTSDSGTSDKIMSDILLTFGRTLASIHEGSLTWKFVRQEDRLEINIGICSVFNMILELAYGVDDAPKLSAKLTGVIAPIAEYITGLYISKSLNDLPTNPILASLLAGTEQDCGYVLTGAVTLWRQQTLTALSFSNTIVRVAVLLDKPWTHLEQRLFKATPLLTRLYSMSDAYKSSVVLLLETLVRGAVRVAEQADKEKETGVEKKEPPSLLGHLGPRTAKNFLSILSQLDEPLKIVDIQTSAWNLLSAVVTCKQQWFALYLLTGNTPRDTVRSVAANGSGPTRKKALLTRALDALSRFDFKNESLPWALYTAMLEFVTSAQNNWSWAMGDPRQQNSKFIPHLLEFLEWLAQQTGDLRSEAVILKRSYHNKFASLVCEILAMCLHSSRQIGDVTALKDILPKLAYLQTHALDIPSYNVSLHSNLKQNLAKKFRGVSLENFKRTTLCPDSFGRSFFYDLSLADQLLGFDSTWSRPRQDQGFSAEVVRANLNLGFVESQAQILQSWKVLAVELSSVIEKDDRLPGILISVVRDCMTANAESTLPEALFGQLMTVRADLAFVLLQKMVISKVKDTNARRLLTPIWNAIRASTPDFDIVFSSEQVHYYRFLLRTLYLSLQFHLLDSSATTEDNTFRSTFRASLPAKSTELVEPISNQLLEVLSEIVAKGFRSLANQLHTEPESVSPSDFALLTAILQTILRIPEMINWHAQAALIFANSNTVRYATSLFSWSDRLTISNNGVDDPIYGELSLLFILSLSSMQPLAETMAVEGILSQLSTANLMKYYHRPGGMSPFDAPSRLFSIWTKGILPLCLNLLYAVGPPIAGEISAFLNQFHEQLLRASNALDDRRLNKLTLSITSEAHSLALIAAILENNRAQGPRLGIQASDIPVLDWDKENIKEDIESWMARKGALREKIVVVDESDAALFDKKLGDDTAETMLEERVLRELDAAGDCLGLGKSNGS</sequence>
<evidence type="ECO:0000256" key="6">
    <source>
        <dbReference type="ARBA" id="ARBA00023132"/>
    </source>
</evidence>
<dbReference type="Proteomes" id="UP000800093">
    <property type="component" value="Unassembled WGS sequence"/>
</dbReference>
<dbReference type="Gene3D" id="1.25.10.70">
    <property type="match status" value="1"/>
</dbReference>
<keyword evidence="3" id="KW-0509">mRNA transport</keyword>
<protein>
    <recommendedName>
        <fullName evidence="12">Nucleoporin</fullName>
    </recommendedName>
</protein>
<dbReference type="Pfam" id="PF18378">
    <property type="entry name" value="Nup188_C"/>
    <property type="match status" value="1"/>
</dbReference>
<evidence type="ECO:0008006" key="12">
    <source>
        <dbReference type="Google" id="ProtNLM"/>
    </source>
</evidence>
<dbReference type="InterPro" id="IPR044840">
    <property type="entry name" value="Nup188"/>
</dbReference>